<dbReference type="PANTHER" id="PTHR37463:SF1">
    <property type="entry name" value="DUF2256 DOMAIN-CONTAINING PROTEIN"/>
    <property type="match status" value="1"/>
</dbReference>
<proteinExistence type="predicted"/>
<dbReference type="Pfam" id="PF10013">
    <property type="entry name" value="DUF2256"/>
    <property type="match status" value="1"/>
</dbReference>
<dbReference type="AlphaFoldDB" id="A0A221SUJ3"/>
<evidence type="ECO:0000313" key="2">
    <source>
        <dbReference type="Proteomes" id="UP000259030"/>
    </source>
</evidence>
<reference evidence="1 2" key="1">
    <citation type="submission" date="2017-05" db="EMBL/GenBank/DDBJ databases">
        <title>The complete genome sequence of Deinococcus ficus isolated from the rhizosphere of the Ficus religiosa L. in Taiwan.</title>
        <authorList>
            <person name="Wu K.-M."/>
            <person name="Liao T.-L."/>
            <person name="Liu Y.-M."/>
            <person name="Young C.-C."/>
            <person name="Tsai S.-F."/>
        </authorList>
    </citation>
    <scope>NUCLEOTIDE SEQUENCE [LARGE SCALE GENOMIC DNA]</scope>
    <source>
        <strain evidence="1 2">CC-FR2-10</strain>
    </source>
</reference>
<dbReference type="KEGG" id="dfc:DFI_04250"/>
<dbReference type="Proteomes" id="UP000259030">
    <property type="component" value="Chromosome"/>
</dbReference>
<gene>
    <name evidence="1" type="ORF">DFI_04250</name>
</gene>
<keyword evidence="2" id="KW-1185">Reference proteome</keyword>
<organism evidence="1 2">
    <name type="scientific">Deinococcus ficus</name>
    <dbReference type="NCBI Taxonomy" id="317577"/>
    <lineage>
        <taxon>Bacteria</taxon>
        <taxon>Thermotogati</taxon>
        <taxon>Deinococcota</taxon>
        <taxon>Deinococci</taxon>
        <taxon>Deinococcales</taxon>
        <taxon>Deinococcaceae</taxon>
        <taxon>Deinococcus</taxon>
    </lineage>
</organism>
<name>A0A221SUJ3_9DEIO</name>
<protein>
    <recommendedName>
        <fullName evidence="3">DUF2256 domain-containing protein</fullName>
    </recommendedName>
</protein>
<sequence>MGGGRPPADRPTKTCPVCGLPFTWRRKWARDWAQVRYCSDRCRARRALAPGADA</sequence>
<evidence type="ECO:0000313" key="1">
    <source>
        <dbReference type="EMBL" id="ASN80326.1"/>
    </source>
</evidence>
<accession>A0A221SUJ3</accession>
<dbReference type="STRING" id="317577.GCA_000419625_00288"/>
<dbReference type="InterPro" id="IPR017136">
    <property type="entry name" value="UCP037205"/>
</dbReference>
<evidence type="ECO:0008006" key="3">
    <source>
        <dbReference type="Google" id="ProtNLM"/>
    </source>
</evidence>
<dbReference type="EMBL" id="CP021081">
    <property type="protein sequence ID" value="ASN80326.1"/>
    <property type="molecule type" value="Genomic_DNA"/>
</dbReference>
<dbReference type="PANTHER" id="PTHR37463">
    <property type="entry name" value="GSL3115 PROTEIN"/>
    <property type="match status" value="1"/>
</dbReference>